<feature type="region of interest" description="Disordered" evidence="1">
    <location>
        <begin position="1"/>
        <end position="27"/>
    </location>
</feature>
<evidence type="ECO:0000313" key="2">
    <source>
        <dbReference type="EMBL" id="BDX07991.1"/>
    </source>
</evidence>
<organism evidence="2 3">
    <name type="scientific">Planctobacterium marinum</name>
    <dbReference type="NCBI Taxonomy" id="1631968"/>
    <lineage>
        <taxon>Bacteria</taxon>
        <taxon>Pseudomonadati</taxon>
        <taxon>Pseudomonadota</taxon>
        <taxon>Gammaproteobacteria</taxon>
        <taxon>Alteromonadales</taxon>
        <taxon>Alteromonadaceae</taxon>
        <taxon>Planctobacterium</taxon>
    </lineage>
</organism>
<accession>A0AA48HNE8</accession>
<protein>
    <submittedName>
        <fullName evidence="2">Uncharacterized protein</fullName>
    </submittedName>
</protein>
<keyword evidence="3" id="KW-1185">Reference proteome</keyword>
<dbReference type="RefSeq" id="WP_338294086.1">
    <property type="nucleotide sequence ID" value="NZ_AP027272.1"/>
</dbReference>
<dbReference type="Proteomes" id="UP001333710">
    <property type="component" value="Chromosome"/>
</dbReference>
<evidence type="ECO:0000256" key="1">
    <source>
        <dbReference type="SAM" id="MobiDB-lite"/>
    </source>
</evidence>
<dbReference type="AlphaFoldDB" id="A0AA48HNE8"/>
<dbReference type="KEGG" id="pmaw:MACH26_35120"/>
<feature type="compositionally biased region" description="Polar residues" evidence="1">
    <location>
        <begin position="18"/>
        <end position="27"/>
    </location>
</feature>
<gene>
    <name evidence="2" type="ORF">MACH26_35120</name>
</gene>
<proteinExistence type="predicted"/>
<dbReference type="EMBL" id="AP027272">
    <property type="protein sequence ID" value="BDX07991.1"/>
    <property type="molecule type" value="Genomic_DNA"/>
</dbReference>
<name>A0AA48HNE8_9ALTE</name>
<reference evidence="2" key="1">
    <citation type="submission" date="2023-01" db="EMBL/GenBank/DDBJ databases">
        <title>Complete genome sequence of Planctobacterium marinum strain Dej080120_11.</title>
        <authorList>
            <person name="Ueki S."/>
            <person name="Maruyama F."/>
        </authorList>
    </citation>
    <scope>NUCLEOTIDE SEQUENCE</scope>
    <source>
        <strain evidence="2">Dej080120_11</strain>
    </source>
</reference>
<evidence type="ECO:0000313" key="3">
    <source>
        <dbReference type="Proteomes" id="UP001333710"/>
    </source>
</evidence>
<sequence>MNNKPRPKSKPMPAAAPNLSSGTGHTQANAEAPVMQNMASAARKQLETHIGQGPGKMHAASTTRLHEERAYIYDQMSKGKRMQTLNNFKTGLNPLNNISKNDRRNLTAEANSLKTYKDRMKNNNKDAVKREKIGTNLGHVKTGARVANYVGTGVALANPAAGLAIKASAKGVGIASGIGATVAYDRASKAYAKNVNEKATGINMLDSHISAQKSDLTANKRNKTAVSTAASVAFGAGSFGVDAALDGASTLTESLVSSGYNAAKTGTKKGIGLAFAGQIRDNKSEIVNLMRHQKAFEPKPGLVQTRARSNAVTKK</sequence>